<dbReference type="STRING" id="1447782.SAMN05444417_1350"/>
<dbReference type="InterPro" id="IPR011006">
    <property type="entry name" value="CheY-like_superfamily"/>
</dbReference>
<evidence type="ECO:0000313" key="7">
    <source>
        <dbReference type="Proteomes" id="UP000184292"/>
    </source>
</evidence>
<dbReference type="GO" id="GO:0043709">
    <property type="term" value="P:cell adhesion involved in single-species biofilm formation"/>
    <property type="evidence" value="ECO:0007669"/>
    <property type="project" value="TreeGrafter"/>
</dbReference>
<dbReference type="Pfam" id="PF00990">
    <property type="entry name" value="GGDEF"/>
    <property type="match status" value="1"/>
</dbReference>
<gene>
    <name evidence="6" type="ORF">SAMN05444417_1350</name>
</gene>
<dbReference type="RefSeq" id="WP_073327183.1">
    <property type="nucleotide sequence ID" value="NZ_FQYO01000002.1"/>
</dbReference>
<dbReference type="PANTHER" id="PTHR45138:SF9">
    <property type="entry name" value="DIGUANYLATE CYCLASE DGCM-RELATED"/>
    <property type="match status" value="1"/>
</dbReference>
<evidence type="ECO:0000259" key="4">
    <source>
        <dbReference type="PROSITE" id="PS50110"/>
    </source>
</evidence>
<dbReference type="GO" id="GO:0005886">
    <property type="term" value="C:plasma membrane"/>
    <property type="evidence" value="ECO:0007669"/>
    <property type="project" value="TreeGrafter"/>
</dbReference>
<organism evidence="6 7">
    <name type="scientific">Wenxinia saemankumensis</name>
    <dbReference type="NCBI Taxonomy" id="1447782"/>
    <lineage>
        <taxon>Bacteria</taxon>
        <taxon>Pseudomonadati</taxon>
        <taxon>Pseudomonadota</taxon>
        <taxon>Alphaproteobacteria</taxon>
        <taxon>Rhodobacterales</taxon>
        <taxon>Roseobacteraceae</taxon>
        <taxon>Wenxinia</taxon>
    </lineage>
</organism>
<feature type="domain" description="Response regulatory" evidence="4">
    <location>
        <begin position="4"/>
        <end position="119"/>
    </location>
</feature>
<dbReference type="PROSITE" id="PS50110">
    <property type="entry name" value="RESPONSE_REGULATORY"/>
    <property type="match status" value="1"/>
</dbReference>
<dbReference type="GO" id="GO:0000160">
    <property type="term" value="P:phosphorelay signal transduction system"/>
    <property type="evidence" value="ECO:0007669"/>
    <property type="project" value="InterPro"/>
</dbReference>
<dbReference type="Proteomes" id="UP000184292">
    <property type="component" value="Unassembled WGS sequence"/>
</dbReference>
<protein>
    <recommendedName>
        <fullName evidence="1">diguanylate cyclase</fullName>
        <ecNumber evidence="1">2.7.7.65</ecNumber>
    </recommendedName>
</protein>
<dbReference type="SMART" id="SM00267">
    <property type="entry name" value="GGDEF"/>
    <property type="match status" value="1"/>
</dbReference>
<proteinExistence type="predicted"/>
<name>A0A1M6CSZ3_9RHOB</name>
<comment type="catalytic activity">
    <reaction evidence="2">
        <text>2 GTP = 3',3'-c-di-GMP + 2 diphosphate</text>
        <dbReference type="Rhea" id="RHEA:24898"/>
        <dbReference type="ChEBI" id="CHEBI:33019"/>
        <dbReference type="ChEBI" id="CHEBI:37565"/>
        <dbReference type="ChEBI" id="CHEBI:58805"/>
        <dbReference type="EC" id="2.7.7.65"/>
    </reaction>
</comment>
<dbReference type="SUPFAM" id="SSF55073">
    <property type="entry name" value="Nucleotide cyclase"/>
    <property type="match status" value="1"/>
</dbReference>
<dbReference type="InterPro" id="IPR000160">
    <property type="entry name" value="GGDEF_dom"/>
</dbReference>
<dbReference type="InterPro" id="IPR043128">
    <property type="entry name" value="Rev_trsase/Diguanyl_cyclase"/>
</dbReference>
<sequence length="506" mass="52601">MSRDILIVDTLCSSRILACGEVSAGHHAVRSCATEEEAWAALDAACPDLLVLGAGDGQPGADFLRRLRARPGTRRLPVLAIAAEEDRAARLRLLHAGADEVLTRPYDPALLLGRIRTLLRGADELADLAQGGAGGLAPDMPGLAEPEEGFGARATIRVVTGRAGRMPEAIEPLSRRHALSLDRETLSSGRAGAPAPDLVILDAAGGAPDLAAAIRLAGDGRALHSAALFRQIAEIRSHGPARHAAILALVPPQATNLAVMALDLGAQNVVTPDIGAEELAWRAEGLIRRKRDQDRCREELRVGLKAALHDPMTGLYNRRYALPALDRQAQAPGPPGQLAVMMIDVDDFKAINDRFGHAAGDSVIVAIAQRLEGLVPPEGMVARLGGEEFLAVLPVAGRDAAVDAAERMRRHVAERPVTVDGPGGGCAIRLAAAVSIGLALGTGGEAGSDILARADRALMAAKRAGKNRVIGPASIDGADLATLRPSTGGIHGLAPPGPVLRFGKAV</sequence>
<dbReference type="GO" id="GO:1902201">
    <property type="term" value="P:negative regulation of bacterial-type flagellum-dependent cell motility"/>
    <property type="evidence" value="ECO:0007669"/>
    <property type="project" value="TreeGrafter"/>
</dbReference>
<dbReference type="InterPro" id="IPR029787">
    <property type="entry name" value="Nucleotide_cyclase"/>
</dbReference>
<dbReference type="InterPro" id="IPR050469">
    <property type="entry name" value="Diguanylate_Cyclase"/>
</dbReference>
<keyword evidence="7" id="KW-1185">Reference proteome</keyword>
<evidence type="ECO:0000256" key="2">
    <source>
        <dbReference type="ARBA" id="ARBA00034247"/>
    </source>
</evidence>
<evidence type="ECO:0000259" key="5">
    <source>
        <dbReference type="PROSITE" id="PS50887"/>
    </source>
</evidence>
<dbReference type="SMART" id="SM00448">
    <property type="entry name" value="REC"/>
    <property type="match status" value="1"/>
</dbReference>
<dbReference type="Gene3D" id="3.40.50.2300">
    <property type="match status" value="1"/>
</dbReference>
<dbReference type="AlphaFoldDB" id="A0A1M6CSZ3"/>
<comment type="caution">
    <text evidence="3">Lacks conserved residue(s) required for the propagation of feature annotation.</text>
</comment>
<dbReference type="CDD" id="cd01949">
    <property type="entry name" value="GGDEF"/>
    <property type="match status" value="1"/>
</dbReference>
<dbReference type="Gene3D" id="3.30.70.270">
    <property type="match status" value="1"/>
</dbReference>
<reference evidence="6 7" key="1">
    <citation type="submission" date="2016-11" db="EMBL/GenBank/DDBJ databases">
        <authorList>
            <person name="Jaros S."/>
            <person name="Januszkiewicz K."/>
            <person name="Wedrychowicz H."/>
        </authorList>
    </citation>
    <scope>NUCLEOTIDE SEQUENCE [LARGE SCALE GENOMIC DNA]</scope>
    <source>
        <strain evidence="6 7">DSM 100565</strain>
    </source>
</reference>
<dbReference type="InterPro" id="IPR001789">
    <property type="entry name" value="Sig_transdc_resp-reg_receiver"/>
</dbReference>
<dbReference type="SUPFAM" id="SSF52172">
    <property type="entry name" value="CheY-like"/>
    <property type="match status" value="1"/>
</dbReference>
<evidence type="ECO:0000256" key="1">
    <source>
        <dbReference type="ARBA" id="ARBA00012528"/>
    </source>
</evidence>
<evidence type="ECO:0000313" key="6">
    <source>
        <dbReference type="EMBL" id="SHI64137.1"/>
    </source>
</evidence>
<dbReference type="EMBL" id="FQYO01000002">
    <property type="protein sequence ID" value="SHI64137.1"/>
    <property type="molecule type" value="Genomic_DNA"/>
</dbReference>
<dbReference type="GO" id="GO:0052621">
    <property type="term" value="F:diguanylate cyclase activity"/>
    <property type="evidence" value="ECO:0007669"/>
    <property type="project" value="UniProtKB-EC"/>
</dbReference>
<feature type="domain" description="GGDEF" evidence="5">
    <location>
        <begin position="336"/>
        <end position="474"/>
    </location>
</feature>
<dbReference type="PANTHER" id="PTHR45138">
    <property type="entry name" value="REGULATORY COMPONENTS OF SENSORY TRANSDUCTION SYSTEM"/>
    <property type="match status" value="1"/>
</dbReference>
<dbReference type="EC" id="2.7.7.65" evidence="1"/>
<dbReference type="Pfam" id="PF00072">
    <property type="entry name" value="Response_reg"/>
    <property type="match status" value="1"/>
</dbReference>
<evidence type="ECO:0000256" key="3">
    <source>
        <dbReference type="PROSITE-ProRule" id="PRU00169"/>
    </source>
</evidence>
<dbReference type="NCBIfam" id="TIGR00254">
    <property type="entry name" value="GGDEF"/>
    <property type="match status" value="1"/>
</dbReference>
<dbReference type="PROSITE" id="PS50887">
    <property type="entry name" value="GGDEF"/>
    <property type="match status" value="1"/>
</dbReference>
<accession>A0A1M6CSZ3</accession>
<dbReference type="OrthoDB" id="9812260at2"/>